<sequence length="575" mass="66475">MRKKLIINITLLMFFVTTIISFISFNYLKKQIMDNTEGRFKEEAKLVVELIKSKEIKDYDNFATELKFIINKRITIIDSTGKVIGDSDVSSKNLENHKNRKEFIEAIEKGESFVLRKSSTLGKLLYYYALKYSLNGKIYVLRLSMDFNIINSSQDNYLHYFILTILFVLALAILLIYLSLNRIVEPIRDLTKVATKISMGSYDKRININTKDELGKLGHAFNRMAARLEETINDLEDKKNKLISILKSMGDGVIVFDINERIILINPTAKILFEIKEDVYGKHLLEVIRNKDIEYLIRENIEDEIEIKLNLTETKYYKIKTTRVLNTDKQYEKVGTLMVIQDITKMKMLENLRTEFVANVSHELKTPLTSIKGFAETLMDVEDENIRKKFLEIINIEADRLTRLINDILIISELENREYSINFEKINVIKSIEEVINIMSPVAHNKNIDLKFIKPSDEIYILGDRDKFKQMFINLIDNGIKYTNDGGFVEISMELERDNALVFVKDNGIGIPKEHLPRLFERFYRVDKARSRSLGGTGLGLAIVKHVVNLLNGKIDVYSKVGKGTTFTITLPIID</sequence>
<dbReference type="GO" id="GO:0004721">
    <property type="term" value="F:phosphoprotein phosphatase activity"/>
    <property type="evidence" value="ECO:0007669"/>
    <property type="project" value="TreeGrafter"/>
</dbReference>
<evidence type="ECO:0000256" key="8">
    <source>
        <dbReference type="ARBA" id="ARBA00023136"/>
    </source>
</evidence>
<dbReference type="PROSITE" id="PS50109">
    <property type="entry name" value="HIS_KIN"/>
    <property type="match status" value="1"/>
</dbReference>
<reference evidence="13 14" key="1">
    <citation type="submission" date="2015-09" db="EMBL/GenBank/DDBJ databases">
        <title>Draft genome sequence of a Caloramator mitchellensis, a moderate thermophile from the Great Artesian Basin of Australia.</title>
        <authorList>
            <person name="Patel B.K."/>
        </authorList>
    </citation>
    <scope>NUCLEOTIDE SEQUENCE [LARGE SCALE GENOMIC DNA]</scope>
    <source>
        <strain evidence="13 14">VF08</strain>
    </source>
</reference>
<dbReference type="AlphaFoldDB" id="A0A0R3JSW9"/>
<dbReference type="SUPFAM" id="SSF55785">
    <property type="entry name" value="PYP-like sensor domain (PAS domain)"/>
    <property type="match status" value="1"/>
</dbReference>
<dbReference type="Pfam" id="PF00512">
    <property type="entry name" value="HisKA"/>
    <property type="match status" value="1"/>
</dbReference>
<keyword evidence="4" id="KW-0597">Phosphoprotein</keyword>
<dbReference type="FunFam" id="1.10.287.130:FF:000001">
    <property type="entry name" value="Two-component sensor histidine kinase"/>
    <property type="match status" value="1"/>
</dbReference>
<dbReference type="Pfam" id="PF00989">
    <property type="entry name" value="PAS"/>
    <property type="match status" value="1"/>
</dbReference>
<dbReference type="PANTHER" id="PTHR45453:SF1">
    <property type="entry name" value="PHOSPHATE REGULON SENSOR PROTEIN PHOR"/>
    <property type="match status" value="1"/>
</dbReference>
<dbReference type="PROSITE" id="PS50885">
    <property type="entry name" value="HAMP"/>
    <property type="match status" value="1"/>
</dbReference>
<evidence type="ECO:0000256" key="4">
    <source>
        <dbReference type="ARBA" id="ARBA00022553"/>
    </source>
</evidence>
<dbReference type="CDD" id="cd00130">
    <property type="entry name" value="PAS"/>
    <property type="match status" value="1"/>
</dbReference>
<dbReference type="InterPro" id="IPR036890">
    <property type="entry name" value="HATPase_C_sf"/>
</dbReference>
<dbReference type="EMBL" id="LKHP01000008">
    <property type="protein sequence ID" value="KRQ86571.1"/>
    <property type="molecule type" value="Genomic_DNA"/>
</dbReference>
<evidence type="ECO:0000256" key="5">
    <source>
        <dbReference type="ARBA" id="ARBA00022679"/>
    </source>
</evidence>
<dbReference type="SMART" id="SM00387">
    <property type="entry name" value="HATPase_c"/>
    <property type="match status" value="1"/>
</dbReference>
<dbReference type="PRINTS" id="PR00344">
    <property type="entry name" value="BCTRLSENSOR"/>
</dbReference>
<evidence type="ECO:0000256" key="1">
    <source>
        <dbReference type="ARBA" id="ARBA00000085"/>
    </source>
</evidence>
<dbReference type="InterPro" id="IPR013767">
    <property type="entry name" value="PAS_fold"/>
</dbReference>
<keyword evidence="9" id="KW-0175">Coiled coil</keyword>
<evidence type="ECO:0000256" key="7">
    <source>
        <dbReference type="ARBA" id="ARBA00023012"/>
    </source>
</evidence>
<dbReference type="STRING" id="908809.ABG79_01554"/>
<feature type="coiled-coil region" evidence="9">
    <location>
        <begin position="218"/>
        <end position="245"/>
    </location>
</feature>
<feature type="transmembrane region" description="Helical" evidence="10">
    <location>
        <begin position="6"/>
        <end position="28"/>
    </location>
</feature>
<evidence type="ECO:0000259" key="12">
    <source>
        <dbReference type="PROSITE" id="PS50885"/>
    </source>
</evidence>
<dbReference type="Pfam" id="PF16736">
    <property type="entry name" value="sCache_like"/>
    <property type="match status" value="1"/>
</dbReference>
<evidence type="ECO:0000313" key="13">
    <source>
        <dbReference type="EMBL" id="KRQ86571.1"/>
    </source>
</evidence>
<comment type="subcellular location">
    <subcellularLocation>
        <location evidence="2">Membrane</location>
    </subcellularLocation>
</comment>
<dbReference type="EC" id="2.7.13.3" evidence="3"/>
<evidence type="ECO:0000256" key="10">
    <source>
        <dbReference type="SAM" id="Phobius"/>
    </source>
</evidence>
<dbReference type="FunFam" id="3.30.565.10:FF:000006">
    <property type="entry name" value="Sensor histidine kinase WalK"/>
    <property type="match status" value="1"/>
</dbReference>
<keyword evidence="10" id="KW-0812">Transmembrane</keyword>
<feature type="domain" description="Histidine kinase" evidence="11">
    <location>
        <begin position="359"/>
        <end position="575"/>
    </location>
</feature>
<feature type="domain" description="HAMP" evidence="12">
    <location>
        <begin position="181"/>
        <end position="233"/>
    </location>
</feature>
<evidence type="ECO:0000256" key="2">
    <source>
        <dbReference type="ARBA" id="ARBA00004370"/>
    </source>
</evidence>
<dbReference type="GO" id="GO:0016036">
    <property type="term" value="P:cellular response to phosphate starvation"/>
    <property type="evidence" value="ECO:0007669"/>
    <property type="project" value="TreeGrafter"/>
</dbReference>
<gene>
    <name evidence="13" type="primary">phoR_1</name>
    <name evidence="13" type="ORF">ABG79_01554</name>
</gene>
<evidence type="ECO:0000256" key="3">
    <source>
        <dbReference type="ARBA" id="ARBA00012438"/>
    </source>
</evidence>
<dbReference type="Pfam" id="PF02518">
    <property type="entry name" value="HATPase_c"/>
    <property type="match status" value="1"/>
</dbReference>
<dbReference type="SMART" id="SM00304">
    <property type="entry name" value="HAMP"/>
    <property type="match status" value="1"/>
</dbReference>
<dbReference type="InterPro" id="IPR000014">
    <property type="entry name" value="PAS"/>
</dbReference>
<dbReference type="InterPro" id="IPR003661">
    <property type="entry name" value="HisK_dim/P_dom"/>
</dbReference>
<dbReference type="Proteomes" id="UP000052015">
    <property type="component" value="Unassembled WGS sequence"/>
</dbReference>
<keyword evidence="10" id="KW-1133">Transmembrane helix</keyword>
<keyword evidence="6" id="KW-0418">Kinase</keyword>
<dbReference type="CDD" id="cd00082">
    <property type="entry name" value="HisKA"/>
    <property type="match status" value="1"/>
</dbReference>
<dbReference type="Gene3D" id="3.30.450.20">
    <property type="entry name" value="PAS domain"/>
    <property type="match status" value="1"/>
</dbReference>
<dbReference type="Gene3D" id="6.10.340.10">
    <property type="match status" value="1"/>
</dbReference>
<dbReference type="Gene3D" id="3.30.565.10">
    <property type="entry name" value="Histidine kinase-like ATPase, C-terminal domain"/>
    <property type="match status" value="1"/>
</dbReference>
<accession>A0A0R3JSW9</accession>
<dbReference type="SUPFAM" id="SSF158472">
    <property type="entry name" value="HAMP domain-like"/>
    <property type="match status" value="1"/>
</dbReference>
<dbReference type="Pfam" id="PF00672">
    <property type="entry name" value="HAMP"/>
    <property type="match status" value="1"/>
</dbReference>
<evidence type="ECO:0000256" key="9">
    <source>
        <dbReference type="SAM" id="Coils"/>
    </source>
</evidence>
<dbReference type="SUPFAM" id="SSF47384">
    <property type="entry name" value="Homodimeric domain of signal transducing histidine kinase"/>
    <property type="match status" value="1"/>
</dbReference>
<dbReference type="OrthoDB" id="9813151at2"/>
<dbReference type="InterPro" id="IPR036097">
    <property type="entry name" value="HisK_dim/P_sf"/>
</dbReference>
<dbReference type="NCBIfam" id="TIGR00229">
    <property type="entry name" value="sensory_box"/>
    <property type="match status" value="1"/>
</dbReference>
<evidence type="ECO:0000256" key="6">
    <source>
        <dbReference type="ARBA" id="ARBA00022777"/>
    </source>
</evidence>
<keyword evidence="7" id="KW-0902">Two-component regulatory system</keyword>
<dbReference type="InterPro" id="IPR003660">
    <property type="entry name" value="HAMP_dom"/>
</dbReference>
<dbReference type="Gene3D" id="1.10.287.130">
    <property type="match status" value="1"/>
</dbReference>
<dbReference type="InterPro" id="IPR031967">
    <property type="entry name" value="PhoR_single_Cache-like_dom"/>
</dbReference>
<dbReference type="GO" id="GO:0000155">
    <property type="term" value="F:phosphorelay sensor kinase activity"/>
    <property type="evidence" value="ECO:0007669"/>
    <property type="project" value="InterPro"/>
</dbReference>
<dbReference type="SMART" id="SM00091">
    <property type="entry name" value="PAS"/>
    <property type="match status" value="1"/>
</dbReference>
<dbReference type="CDD" id="cd00075">
    <property type="entry name" value="HATPase"/>
    <property type="match status" value="1"/>
</dbReference>
<keyword evidence="8 10" id="KW-0472">Membrane</keyword>
<keyword evidence="5 13" id="KW-0808">Transferase</keyword>
<dbReference type="GO" id="GO:0006355">
    <property type="term" value="P:regulation of DNA-templated transcription"/>
    <property type="evidence" value="ECO:0007669"/>
    <property type="project" value="InterPro"/>
</dbReference>
<feature type="transmembrane region" description="Helical" evidence="10">
    <location>
        <begin position="157"/>
        <end position="178"/>
    </location>
</feature>
<keyword evidence="14" id="KW-1185">Reference proteome</keyword>
<name>A0A0R3JSW9_CALMK</name>
<organism evidence="13 14">
    <name type="scientific">Caloramator mitchellensis</name>
    <dbReference type="NCBI Taxonomy" id="908809"/>
    <lineage>
        <taxon>Bacteria</taxon>
        <taxon>Bacillati</taxon>
        <taxon>Bacillota</taxon>
        <taxon>Clostridia</taxon>
        <taxon>Eubacteriales</taxon>
        <taxon>Clostridiaceae</taxon>
        <taxon>Caloramator</taxon>
    </lineage>
</organism>
<dbReference type="InterPro" id="IPR035965">
    <property type="entry name" value="PAS-like_dom_sf"/>
</dbReference>
<dbReference type="SUPFAM" id="SSF55874">
    <property type="entry name" value="ATPase domain of HSP90 chaperone/DNA topoisomerase II/histidine kinase"/>
    <property type="match status" value="1"/>
</dbReference>
<dbReference type="InterPro" id="IPR004358">
    <property type="entry name" value="Sig_transdc_His_kin-like_C"/>
</dbReference>
<dbReference type="SMART" id="SM00388">
    <property type="entry name" value="HisKA"/>
    <property type="match status" value="1"/>
</dbReference>
<evidence type="ECO:0000259" key="11">
    <source>
        <dbReference type="PROSITE" id="PS50109"/>
    </source>
</evidence>
<dbReference type="InterPro" id="IPR005467">
    <property type="entry name" value="His_kinase_dom"/>
</dbReference>
<comment type="caution">
    <text evidence="13">The sequence shown here is derived from an EMBL/GenBank/DDBJ whole genome shotgun (WGS) entry which is preliminary data.</text>
</comment>
<dbReference type="InterPro" id="IPR050351">
    <property type="entry name" value="BphY/WalK/GraS-like"/>
</dbReference>
<dbReference type="PANTHER" id="PTHR45453">
    <property type="entry name" value="PHOSPHATE REGULON SENSOR PROTEIN PHOR"/>
    <property type="match status" value="1"/>
</dbReference>
<dbReference type="InterPro" id="IPR003594">
    <property type="entry name" value="HATPase_dom"/>
</dbReference>
<dbReference type="PATRIC" id="fig|908809.3.peg.1558"/>
<dbReference type="RefSeq" id="WP_057978802.1">
    <property type="nucleotide sequence ID" value="NZ_LKHP01000008.1"/>
</dbReference>
<proteinExistence type="predicted"/>
<evidence type="ECO:0000313" key="14">
    <source>
        <dbReference type="Proteomes" id="UP000052015"/>
    </source>
</evidence>
<dbReference type="GO" id="GO:0005886">
    <property type="term" value="C:plasma membrane"/>
    <property type="evidence" value="ECO:0007669"/>
    <property type="project" value="TreeGrafter"/>
</dbReference>
<dbReference type="NCBIfam" id="NF046044">
    <property type="entry name" value="PnpS"/>
    <property type="match status" value="1"/>
</dbReference>
<comment type="catalytic activity">
    <reaction evidence="1">
        <text>ATP + protein L-histidine = ADP + protein N-phospho-L-histidine.</text>
        <dbReference type="EC" id="2.7.13.3"/>
    </reaction>
</comment>
<dbReference type="CDD" id="cd06225">
    <property type="entry name" value="HAMP"/>
    <property type="match status" value="1"/>
</dbReference>
<protein>
    <recommendedName>
        <fullName evidence="3">histidine kinase</fullName>
        <ecNumber evidence="3">2.7.13.3</ecNumber>
    </recommendedName>
</protein>